<evidence type="ECO:0000313" key="5">
    <source>
        <dbReference type="Proteomes" id="UP000031338"/>
    </source>
</evidence>
<sequence>MDGNSDIHAPAASGALTKGQRTANRILDAAEELFAQHGHGATSLRDIAAKVGLQQPGLYKHFTGKDELYRQVYERALKPMTDLMDEVLARPDADFADLTDRMTDLLAQHPNIARLLIRAAISSDSEPDPIGLDWLARMVGYGRKMNEKAGQPSSDDSLAMQIVAIFNMLFGFFWASPLIESLSGRQATDPEAMVIQKGLLRTFIASFSGAAGETPRS</sequence>
<accession>A0A0B9A9L7</accession>
<dbReference type="PATRIC" id="fig|48936.3.peg.2303"/>
<comment type="caution">
    <text evidence="4">The sequence shown here is derived from an EMBL/GenBank/DDBJ whole genome shotgun (WGS) entry which is preliminary data.</text>
</comment>
<dbReference type="Pfam" id="PF00440">
    <property type="entry name" value="TetR_N"/>
    <property type="match status" value="1"/>
</dbReference>
<dbReference type="InterPro" id="IPR001647">
    <property type="entry name" value="HTH_TetR"/>
</dbReference>
<name>A0A0B9A9L7_9SPHN</name>
<keyword evidence="5" id="KW-1185">Reference proteome</keyword>
<dbReference type="Proteomes" id="UP000031338">
    <property type="component" value="Unassembled WGS sequence"/>
</dbReference>
<dbReference type="PANTHER" id="PTHR30055">
    <property type="entry name" value="HTH-TYPE TRANSCRIPTIONAL REGULATOR RUTR"/>
    <property type="match status" value="1"/>
</dbReference>
<proteinExistence type="predicted"/>
<dbReference type="PANTHER" id="PTHR30055:SF219">
    <property type="entry name" value="TRANSCRIPTIONAL REGULATORY PROTEIN"/>
    <property type="match status" value="1"/>
</dbReference>
<evidence type="ECO:0000259" key="3">
    <source>
        <dbReference type="PROSITE" id="PS50977"/>
    </source>
</evidence>
<protein>
    <submittedName>
        <fullName evidence="4">Regulatory protein TetR</fullName>
    </submittedName>
</protein>
<dbReference type="AlphaFoldDB" id="A0A0B9A9L7"/>
<dbReference type="GO" id="GO:0000976">
    <property type="term" value="F:transcription cis-regulatory region binding"/>
    <property type="evidence" value="ECO:0007669"/>
    <property type="project" value="TreeGrafter"/>
</dbReference>
<evidence type="ECO:0000256" key="2">
    <source>
        <dbReference type="PROSITE-ProRule" id="PRU00335"/>
    </source>
</evidence>
<dbReference type="STRING" id="48936.NJ75_02291"/>
<dbReference type="InterPro" id="IPR009057">
    <property type="entry name" value="Homeodomain-like_sf"/>
</dbReference>
<evidence type="ECO:0000256" key="1">
    <source>
        <dbReference type="ARBA" id="ARBA00023125"/>
    </source>
</evidence>
<gene>
    <name evidence="4" type="ORF">NJ75_02291</name>
</gene>
<evidence type="ECO:0000313" key="4">
    <source>
        <dbReference type="EMBL" id="KHS46030.1"/>
    </source>
</evidence>
<dbReference type="PRINTS" id="PR00455">
    <property type="entry name" value="HTHTETR"/>
</dbReference>
<dbReference type="RefSeq" id="WP_052242379.1">
    <property type="nucleotide sequence ID" value="NZ_JRVC01000010.1"/>
</dbReference>
<dbReference type="EMBL" id="JRVC01000010">
    <property type="protein sequence ID" value="KHS46030.1"/>
    <property type="molecule type" value="Genomic_DNA"/>
</dbReference>
<organism evidence="4 5">
    <name type="scientific">Novosphingobium subterraneum</name>
    <dbReference type="NCBI Taxonomy" id="48936"/>
    <lineage>
        <taxon>Bacteria</taxon>
        <taxon>Pseudomonadati</taxon>
        <taxon>Pseudomonadota</taxon>
        <taxon>Alphaproteobacteria</taxon>
        <taxon>Sphingomonadales</taxon>
        <taxon>Sphingomonadaceae</taxon>
        <taxon>Novosphingobium</taxon>
    </lineage>
</organism>
<feature type="domain" description="HTH tetR-type" evidence="3">
    <location>
        <begin position="20"/>
        <end position="80"/>
    </location>
</feature>
<reference evidence="4 5" key="1">
    <citation type="submission" date="2014-10" db="EMBL/GenBank/DDBJ databases">
        <title>Draft genome sequence of Novosphingobium subterraneum DSM 12447.</title>
        <authorList>
            <person name="Gan H.M."/>
            <person name="Gan H.Y."/>
            <person name="Savka M.A."/>
        </authorList>
    </citation>
    <scope>NUCLEOTIDE SEQUENCE [LARGE SCALE GENOMIC DNA]</scope>
    <source>
        <strain evidence="4 5">DSM 12447</strain>
    </source>
</reference>
<dbReference type="PROSITE" id="PS50977">
    <property type="entry name" value="HTH_TETR_2"/>
    <property type="match status" value="1"/>
</dbReference>
<keyword evidence="1 2" id="KW-0238">DNA-binding</keyword>
<dbReference type="GO" id="GO:0003700">
    <property type="term" value="F:DNA-binding transcription factor activity"/>
    <property type="evidence" value="ECO:0007669"/>
    <property type="project" value="TreeGrafter"/>
</dbReference>
<dbReference type="Gene3D" id="1.10.357.10">
    <property type="entry name" value="Tetracycline Repressor, domain 2"/>
    <property type="match status" value="1"/>
</dbReference>
<feature type="DNA-binding region" description="H-T-H motif" evidence="2">
    <location>
        <begin position="43"/>
        <end position="62"/>
    </location>
</feature>
<dbReference type="InterPro" id="IPR050109">
    <property type="entry name" value="HTH-type_TetR-like_transc_reg"/>
</dbReference>
<dbReference type="SUPFAM" id="SSF46689">
    <property type="entry name" value="Homeodomain-like"/>
    <property type="match status" value="1"/>
</dbReference>